<evidence type="ECO:0000256" key="1">
    <source>
        <dbReference type="SAM" id="MobiDB-lite"/>
    </source>
</evidence>
<feature type="region of interest" description="Disordered" evidence="1">
    <location>
        <begin position="416"/>
        <end position="435"/>
    </location>
</feature>
<sequence length="603" mass="63917">MFGPGSRSPASLLGSVAYNTPFKQANRQTPVIVLLHEQCRKSTREKLAGEPTVECLHRALFRCVLPLIECDLTPAARQKCSLRRVHTEETSIVFNGARSGLARPPRLYEDPLPGLFSTRPSHPLPGPPNHLEPCPDSGLYRELGLSEDQHNSECSDKNSLRTAGVVHKHKASRSNSLGSGSDGFVDRAWLPESVESGDGIDNFLAVFAALTRMSAYIPYKYQLYQGLIFGASPGRHLLAPNTTCRLVPPSLYLQPNYEASGQYWLHATAAETLVSNGGSGRASVGREFDSLAASRVAGPADPGVVVHRGVGKAAVAQADSVVVDTPCRGSGGCSGTTGGCPAGLCAAARSVLRVVRILSGVPVGVLLAVPLVVVGGQQTSQDEEERYGCGHGHGQVHVEAGATIKYAPCRASERRLDPFGQQPHSPPGAKCSETGKAGPVRQVAEARGCPVQQDGVAQSGQEPAWPSSSLSRARRRWLHLVRSSGPAAVVRHRKAPRARQAAVGIRGSDSGACPAPRAPRASVSAAAAGTWDDCTAEERRQPADISATPPLAQEAEALTRPCVRRSESLRGAQDARDGLSRPSPNNFRAYYSPEPSTAVVRVD</sequence>
<evidence type="ECO:0000313" key="2">
    <source>
        <dbReference type="EMBL" id="KXJ85170.1"/>
    </source>
</evidence>
<feature type="compositionally biased region" description="Low complexity" evidence="1">
    <location>
        <begin position="510"/>
        <end position="529"/>
    </location>
</feature>
<dbReference type="Proteomes" id="UP000070501">
    <property type="component" value="Unassembled WGS sequence"/>
</dbReference>
<name>A0A136IJP3_9PEZI</name>
<organism evidence="2 3">
    <name type="scientific">Microdochium bolleyi</name>
    <dbReference type="NCBI Taxonomy" id="196109"/>
    <lineage>
        <taxon>Eukaryota</taxon>
        <taxon>Fungi</taxon>
        <taxon>Dikarya</taxon>
        <taxon>Ascomycota</taxon>
        <taxon>Pezizomycotina</taxon>
        <taxon>Sordariomycetes</taxon>
        <taxon>Xylariomycetidae</taxon>
        <taxon>Xylariales</taxon>
        <taxon>Microdochiaceae</taxon>
        <taxon>Microdochium</taxon>
    </lineage>
</organism>
<protein>
    <submittedName>
        <fullName evidence="2">Uncharacterized protein</fullName>
    </submittedName>
</protein>
<feature type="region of interest" description="Disordered" evidence="1">
    <location>
        <begin position="452"/>
        <end position="471"/>
    </location>
</feature>
<evidence type="ECO:0000313" key="3">
    <source>
        <dbReference type="Proteomes" id="UP000070501"/>
    </source>
</evidence>
<feature type="region of interest" description="Disordered" evidence="1">
    <location>
        <begin position="484"/>
        <end position="603"/>
    </location>
</feature>
<reference evidence="3" key="1">
    <citation type="submission" date="2016-02" db="EMBL/GenBank/DDBJ databases">
        <title>Draft genome sequence of Microdochium bolleyi, a fungal endophyte of beachgrass.</title>
        <authorList>
            <consortium name="DOE Joint Genome Institute"/>
            <person name="David A.S."/>
            <person name="May G."/>
            <person name="Haridas S."/>
            <person name="Lim J."/>
            <person name="Wang M."/>
            <person name="Labutti K."/>
            <person name="Lipzen A."/>
            <person name="Barry K."/>
            <person name="Grigoriev I.V."/>
        </authorList>
    </citation>
    <scope>NUCLEOTIDE SEQUENCE [LARGE SCALE GENOMIC DNA]</scope>
    <source>
        <strain evidence="3">J235TASD1</strain>
    </source>
</reference>
<dbReference type="EMBL" id="KQ964292">
    <property type="protein sequence ID" value="KXJ85170.1"/>
    <property type="molecule type" value="Genomic_DNA"/>
</dbReference>
<dbReference type="InParanoid" id="A0A136IJP3"/>
<proteinExistence type="predicted"/>
<dbReference type="AlphaFoldDB" id="A0A136IJP3"/>
<accession>A0A136IJP3</accession>
<keyword evidence="3" id="KW-1185">Reference proteome</keyword>
<gene>
    <name evidence="2" type="ORF">Micbo1qcDRAFT_198924</name>
</gene>
<feature type="compositionally biased region" description="Basic and acidic residues" evidence="1">
    <location>
        <begin position="564"/>
        <end position="579"/>
    </location>
</feature>